<protein>
    <submittedName>
        <fullName evidence="3">Uncharacterized protein</fullName>
    </submittedName>
</protein>
<accession>A0A436ZTR1</accession>
<name>A0A436ZTR1_ARTFL</name>
<feature type="signal peptide" evidence="2">
    <location>
        <begin position="1"/>
        <end position="23"/>
    </location>
</feature>
<evidence type="ECO:0000256" key="1">
    <source>
        <dbReference type="SAM" id="MobiDB-lite"/>
    </source>
</evidence>
<evidence type="ECO:0000313" key="3">
    <source>
        <dbReference type="EMBL" id="RVD82347.1"/>
    </source>
</evidence>
<evidence type="ECO:0000256" key="2">
    <source>
        <dbReference type="SAM" id="SignalP"/>
    </source>
</evidence>
<dbReference type="EMBL" id="SAEB01000009">
    <property type="protein sequence ID" value="RVD82347.1"/>
    <property type="molecule type" value="Genomic_DNA"/>
</dbReference>
<feature type="compositionally biased region" description="Basic and acidic residues" evidence="1">
    <location>
        <begin position="28"/>
        <end position="37"/>
    </location>
</feature>
<gene>
    <name evidence="3" type="ORF">DFL_006773</name>
</gene>
<sequence length="1518" mass="172423">MSRLPCPILLCILQLLFLATVFSLPEKGSGKHRDFSKQKGPATSLDPRPTLLPHHSKVSGPRADKGDLGQQRYRRFGVYSNALRLHKRTNTNKDKRPVSSDDETEKPPSKQPKNQDDPPSRLYKAAMLQGQYSAQNFLSFRMQIQGGWPLDKESLPEGIKRVAQKERNPEQAFDCPGQEVLRVFGMLQKVIRDPQKKCRPADYVFSSAGPNRRAIFEMDVSLHNGYIGVNYEKMGTREYNPWKHNQLQVSVNAPIILYEGYNYWALATKLDTKTNPLRYIALYNIHNPDTINIVSEAHSRAKLIGGQRYLRVTSPINENTLEAEIWDAVRGTDEIEVCVKLLYSRMEELNFADVEEIYTYLSPPSDQGQYVFILLGVKGLSGSPKSLGPGGLGDVSQVIQELEGNGEHPNLLRPIYDNAVKKGAKAKHDLEATEINVLSMVLTGHDFRPLEHSSPFPENYEIDYSWSGLQTYPFEDLLRSLTMQESSLGAFESTFGNAESQRGPIVYNRHSYRKVNLNEIIQSHKPPATLRLITSSSAENQHFSFRWPWERSVYQEEKLEDLLYHCWRIGSNDHDEPSPLGLSENMKYYQAIPAVPLKYITIWGIEEPKTLIVLRLIYISWAKSQGSTPEKFSLTYSQLEDDRQKEHWNAIIGTPAILPIAEMCLSYVTGLRSCNIAAIHFSFHQPLSISEKVITWSSNSVSVVVELTTNIKEEDLHLNVDKNTFRIQKAWDRVKKFGILPGPGDDLEFGGAGLSDEDQNMLDLFADYAPNGLHDFPMPISEAQVELERTKLDLSYSAVGYPSLSIIENPFLPTLRERVHYIPSGGPSYTRIKTTQNLVGAESYRVLYYTAMSSQEKNLLFIDYQVQKREGEKGKGKAKAAEDGIPVDEEDFVPSVLDPDTEGQFKINFGTVLFATWFSQEGWSQISRITFQTIHPETVSALEVFLDEANPIITWKRDTPAIWNQNVELFYTTMEGGAVKYFLEEKDEFLTSPTIKAIHIGIHIDDRDKHFIHVDFGDDKSDAKSEGQLMFKPTSLLENLFLRGAKGQATERILGAQFDDPEWNGRNYVYDDKKDRDHLSKYVIVRQGPFDNRRWNKITYYLEDNDLLKGLSSTFVQRFAKEKVRTGYQTWSLHERSQGNLGYDFATSPSVAGNLVLINTPFSGEGNRADIGTIVNHLSDAMYAAWINADFVEKHQYARDAVRRGIVGMRVFTALQVLPESRMALEQIYRKYNDLVNDGLLSLERNARYLRLPQLALHRTAARAQSRRMERLWVSLSGLAETSALISMLSSFQEQMNQARWGQKLLIFRIAIRRTEGDDENIRNNAADFQMIFIIEKSRTPLTMTSRNAEAQGKDPQDRKLELMLADGDEALTVGLLSEVEDKIDEEFNRESFDIQASELQVTKDSGVLAIDTQEWIQAIRLELDKISGSTNRKSRNMRWRDMKVALPPLDGKTFYEMHVRPQAEDTACQIVAGTGSSQLEEVGVPCFLPANRHLIGCVPYSLAENQAFVLEFGVYPT</sequence>
<comment type="caution">
    <text evidence="3">The sequence shown here is derived from an EMBL/GenBank/DDBJ whole genome shotgun (WGS) entry which is preliminary data.</text>
</comment>
<proteinExistence type="predicted"/>
<dbReference type="RefSeq" id="XP_067487891.1">
    <property type="nucleotide sequence ID" value="XM_067636255.1"/>
</dbReference>
<dbReference type="Proteomes" id="UP000283090">
    <property type="component" value="Unassembled WGS sequence"/>
</dbReference>
<feature type="region of interest" description="Disordered" evidence="1">
    <location>
        <begin position="27"/>
        <end position="71"/>
    </location>
</feature>
<organism evidence="3 4">
    <name type="scientific">Arthrobotrys flagrans</name>
    <name type="common">Nematode-trapping fungus</name>
    <name type="synonym">Trichothecium flagrans</name>
    <dbReference type="NCBI Taxonomy" id="97331"/>
    <lineage>
        <taxon>Eukaryota</taxon>
        <taxon>Fungi</taxon>
        <taxon>Dikarya</taxon>
        <taxon>Ascomycota</taxon>
        <taxon>Pezizomycotina</taxon>
        <taxon>Orbiliomycetes</taxon>
        <taxon>Orbiliales</taxon>
        <taxon>Orbiliaceae</taxon>
        <taxon>Arthrobotrys</taxon>
    </lineage>
</organism>
<evidence type="ECO:0000313" key="4">
    <source>
        <dbReference type="Proteomes" id="UP000283090"/>
    </source>
</evidence>
<keyword evidence="4" id="KW-1185">Reference proteome</keyword>
<feature type="compositionally biased region" description="Basic and acidic residues" evidence="1">
    <location>
        <begin position="91"/>
        <end position="119"/>
    </location>
</feature>
<feature type="region of interest" description="Disordered" evidence="1">
    <location>
        <begin position="84"/>
        <end position="120"/>
    </location>
</feature>
<keyword evidence="2" id="KW-0732">Signal</keyword>
<dbReference type="VEuPathDB" id="FungiDB:DFL_006773"/>
<dbReference type="OrthoDB" id="5345359at2759"/>
<dbReference type="GeneID" id="93589084"/>
<feature type="chain" id="PRO_5019338809" evidence="2">
    <location>
        <begin position="24"/>
        <end position="1518"/>
    </location>
</feature>
<reference evidence="3 4" key="1">
    <citation type="submission" date="2019-01" db="EMBL/GenBank/DDBJ databases">
        <title>Intercellular communication is required for trap formation in the nematode-trapping fungus Duddingtonia flagrans.</title>
        <authorList>
            <person name="Youssar L."/>
            <person name="Wernet V."/>
            <person name="Hensel N."/>
            <person name="Hildebrandt H.-G."/>
            <person name="Fischer R."/>
        </authorList>
    </citation>
    <scope>NUCLEOTIDE SEQUENCE [LARGE SCALE GENOMIC DNA]</scope>
    <source>
        <strain evidence="3 4">CBS H-5679</strain>
    </source>
</reference>